<dbReference type="NCBIfam" id="NF006799">
    <property type="entry name" value="PRK09302.1"/>
    <property type="match status" value="1"/>
</dbReference>
<dbReference type="InterPro" id="IPR030665">
    <property type="entry name" value="KaiC"/>
</dbReference>
<dbReference type="SUPFAM" id="SSF52540">
    <property type="entry name" value="P-loop containing nucleoside triphosphate hydrolases"/>
    <property type="match status" value="2"/>
</dbReference>
<evidence type="ECO:0000259" key="7">
    <source>
        <dbReference type="PROSITE" id="PS51146"/>
    </source>
</evidence>
<keyword evidence="3" id="KW-0808">Transferase</keyword>
<evidence type="ECO:0000313" key="9">
    <source>
        <dbReference type="Proteomes" id="UP001317705"/>
    </source>
</evidence>
<dbReference type="Pfam" id="PF06745">
    <property type="entry name" value="ATPase"/>
    <property type="match status" value="2"/>
</dbReference>
<dbReference type="EC" id="2.7.11.1" evidence="1"/>
<evidence type="ECO:0000256" key="1">
    <source>
        <dbReference type="ARBA" id="ARBA00012513"/>
    </source>
</evidence>
<feature type="domain" description="KaiC" evidence="7">
    <location>
        <begin position="8"/>
        <end position="251"/>
    </location>
</feature>
<sequence length="503" mass="55436">MKPYRDIEKLATHIAGFDHISCGGLPKGRTTLVAGTSGSAKTVFAAQFLVAGITIAGENGVFVTFEESPDDLRRNMKGFGWDIGQFEKREQWAFVDASPEPDQEMAVVGDYDFGALLARIEHAVRKVGARRVAMDSIGAVFARFKDFSTVRRELFRIVAALRELGVTAVLTAERTDEYGEIARFGVEEFVADNVVILRNILEDERRRRTMEILKFRGTYHQKGEWPFTVSSGAGIVVLPLSAMELNQRSSSTRIYSGNEELDRMCGGGFFRDSVILASGATGTGKTLLATKFLTGGTARGERALLFAFEESREQLIRNAAGWGDDLEALERAGKLRIVCSYPEANTLEDHLLDIKGAIDDFQPNRLAIDSMSALERGATVKGYREFIVALTSFVKHREIAGLFTATTSTLLGGASVTEAHISTITDTILLLRYVETYGEVRRGLTVLKMRGSRHDKDIREYAIDDDGLHIGQPFRGVSGILAGNPVQATVDEIERLNELFKSE</sequence>
<reference evidence="8 9" key="1">
    <citation type="submission" date="2022-12" db="EMBL/GenBank/DDBJ databases">
        <title>Polyphasic characterization of Geotalea uranireducens NIT-SL11 newly isolated from a complex of sewage sludge and microbially reduced graphene oxide.</title>
        <authorList>
            <person name="Xie L."/>
            <person name="Yoshida N."/>
            <person name="Meng L."/>
        </authorList>
    </citation>
    <scope>NUCLEOTIDE SEQUENCE [LARGE SCALE GENOMIC DNA]</scope>
    <source>
        <strain evidence="8 9">NIT-SL11</strain>
    </source>
</reference>
<keyword evidence="2" id="KW-0597">Phosphoprotein</keyword>
<dbReference type="PANTHER" id="PTHR42926:SF1">
    <property type="entry name" value="CIRCADIAN CLOCK OSCILLATOR PROTEIN KAIC 1"/>
    <property type="match status" value="1"/>
</dbReference>
<evidence type="ECO:0000313" key="8">
    <source>
        <dbReference type="EMBL" id="BDV42926.1"/>
    </source>
</evidence>
<dbReference type="CDD" id="cd19485">
    <property type="entry name" value="KaiC-N"/>
    <property type="match status" value="1"/>
</dbReference>
<dbReference type="PANTHER" id="PTHR42926">
    <property type="match status" value="1"/>
</dbReference>
<gene>
    <name evidence="8" type="ORF">GURASL_18490</name>
</gene>
<name>A0ABN6VVI9_9BACT</name>
<evidence type="ECO:0000256" key="3">
    <source>
        <dbReference type="ARBA" id="ARBA00022679"/>
    </source>
</evidence>
<dbReference type="InterPro" id="IPR013503">
    <property type="entry name" value="Circadian_KaiC_bact"/>
</dbReference>
<keyword evidence="9" id="KW-1185">Reference proteome</keyword>
<dbReference type="InterPro" id="IPR051347">
    <property type="entry name" value="Circadian_clock_KaiC-rel"/>
</dbReference>
<feature type="domain" description="KaiC" evidence="7">
    <location>
        <begin position="252"/>
        <end position="484"/>
    </location>
</feature>
<dbReference type="InterPro" id="IPR047221">
    <property type="entry name" value="KaiC_N"/>
</dbReference>
<dbReference type="RefSeq" id="WP_282003657.1">
    <property type="nucleotide sequence ID" value="NZ_AP027151.1"/>
</dbReference>
<organism evidence="8 9">
    <name type="scientific">Geotalea uraniireducens</name>
    <dbReference type="NCBI Taxonomy" id="351604"/>
    <lineage>
        <taxon>Bacteria</taxon>
        <taxon>Pseudomonadati</taxon>
        <taxon>Thermodesulfobacteriota</taxon>
        <taxon>Desulfuromonadia</taxon>
        <taxon>Geobacterales</taxon>
        <taxon>Geobacteraceae</taxon>
        <taxon>Geotalea</taxon>
    </lineage>
</organism>
<dbReference type="InterPro" id="IPR010624">
    <property type="entry name" value="KaiC_dom"/>
</dbReference>
<accession>A0ABN6VVI9</accession>
<evidence type="ECO:0000256" key="2">
    <source>
        <dbReference type="ARBA" id="ARBA00022553"/>
    </source>
</evidence>
<dbReference type="PROSITE" id="PS51146">
    <property type="entry name" value="KAIC"/>
    <property type="match status" value="2"/>
</dbReference>
<dbReference type="InterPro" id="IPR014774">
    <property type="entry name" value="KaiC-like_dom"/>
</dbReference>
<dbReference type="EMBL" id="AP027151">
    <property type="protein sequence ID" value="BDV42926.1"/>
    <property type="molecule type" value="Genomic_DNA"/>
</dbReference>
<dbReference type="PIRSF" id="PIRSF039117">
    <property type="entry name" value="KaiC"/>
    <property type="match status" value="1"/>
</dbReference>
<evidence type="ECO:0000256" key="6">
    <source>
        <dbReference type="ARBA" id="ARBA00022801"/>
    </source>
</evidence>
<evidence type="ECO:0000256" key="4">
    <source>
        <dbReference type="ARBA" id="ARBA00022737"/>
    </source>
</evidence>
<keyword evidence="4" id="KW-0677">Repeat</keyword>
<dbReference type="InterPro" id="IPR027417">
    <property type="entry name" value="P-loop_NTPase"/>
</dbReference>
<keyword evidence="5" id="KW-0418">Kinase</keyword>
<proteinExistence type="predicted"/>
<evidence type="ECO:0000256" key="5">
    <source>
        <dbReference type="ARBA" id="ARBA00022777"/>
    </source>
</evidence>
<dbReference type="Proteomes" id="UP001317705">
    <property type="component" value="Chromosome"/>
</dbReference>
<dbReference type="NCBIfam" id="TIGR02655">
    <property type="entry name" value="circ_KaiC"/>
    <property type="match status" value="1"/>
</dbReference>
<protein>
    <recommendedName>
        <fullName evidence="1">non-specific serine/threonine protein kinase</fullName>
        <ecNumber evidence="1">2.7.11.1</ecNumber>
    </recommendedName>
</protein>
<dbReference type="Gene3D" id="3.40.50.300">
    <property type="entry name" value="P-loop containing nucleotide triphosphate hydrolases"/>
    <property type="match status" value="2"/>
</dbReference>
<keyword evidence="6" id="KW-0378">Hydrolase</keyword>